<comment type="similarity">
    <text evidence="1">Belongs to the Rv1128c/1148c/1588c/1702c/1945/3466 family.</text>
</comment>
<protein>
    <submittedName>
        <fullName evidence="3">HNH endonuclease</fullName>
    </submittedName>
</protein>
<dbReference type="GO" id="GO:0004519">
    <property type="term" value="F:endonuclease activity"/>
    <property type="evidence" value="ECO:0007669"/>
    <property type="project" value="UniProtKB-KW"/>
</dbReference>
<feature type="domain" description="HNH nuclease" evidence="2">
    <location>
        <begin position="352"/>
        <end position="404"/>
    </location>
</feature>
<organism evidence="3 4">
    <name type="scientific">Gordonia neofelifaecis NRRL B-59395</name>
    <dbReference type="NCBI Taxonomy" id="644548"/>
    <lineage>
        <taxon>Bacteria</taxon>
        <taxon>Bacillati</taxon>
        <taxon>Actinomycetota</taxon>
        <taxon>Actinomycetes</taxon>
        <taxon>Mycobacteriales</taxon>
        <taxon>Gordoniaceae</taxon>
        <taxon>Gordonia</taxon>
    </lineage>
</organism>
<dbReference type="InterPro" id="IPR003870">
    <property type="entry name" value="DUF222"/>
</dbReference>
<gene>
    <name evidence="3" type="ORF">SCNU_10636</name>
</gene>
<dbReference type="Proteomes" id="UP000035065">
    <property type="component" value="Unassembled WGS sequence"/>
</dbReference>
<dbReference type="AlphaFoldDB" id="F1YJP9"/>
<evidence type="ECO:0000313" key="4">
    <source>
        <dbReference type="Proteomes" id="UP000035065"/>
    </source>
</evidence>
<dbReference type="RefSeq" id="WP_009679351.1">
    <property type="nucleotide sequence ID" value="NZ_AEUD01000008.1"/>
</dbReference>
<evidence type="ECO:0000259" key="2">
    <source>
        <dbReference type="SMART" id="SM00507"/>
    </source>
</evidence>
<dbReference type="Pfam" id="PF01844">
    <property type="entry name" value="HNH"/>
    <property type="match status" value="1"/>
</dbReference>
<keyword evidence="4" id="KW-1185">Reference proteome</keyword>
<reference evidence="3 4" key="1">
    <citation type="journal article" date="2011" name="J. Bacteriol.">
        <title>Draft Genome Sequence of Gordonia neofelifaecis NRRL B-59395, a Cholesterol-Degrading Actinomycete.</title>
        <authorList>
            <person name="Ge F."/>
            <person name="Li W."/>
            <person name="Chen G."/>
            <person name="Liu Y."/>
            <person name="Zhang G."/>
            <person name="Yong B."/>
            <person name="Wang Q."/>
            <person name="Wang N."/>
            <person name="Huang Z."/>
            <person name="Li W."/>
            <person name="Wang J."/>
            <person name="Wu C."/>
            <person name="Xie Q."/>
            <person name="Liu G."/>
        </authorList>
    </citation>
    <scope>NUCLEOTIDE SEQUENCE [LARGE SCALE GENOMIC DNA]</scope>
    <source>
        <strain evidence="3 4">NRRL B-59395</strain>
    </source>
</reference>
<dbReference type="SMART" id="SM00507">
    <property type="entry name" value="HNHc"/>
    <property type="match status" value="1"/>
</dbReference>
<dbReference type="OrthoDB" id="4379271at2"/>
<dbReference type="Gene3D" id="1.10.30.50">
    <property type="match status" value="1"/>
</dbReference>
<dbReference type="GO" id="GO:0008270">
    <property type="term" value="F:zinc ion binding"/>
    <property type="evidence" value="ECO:0007669"/>
    <property type="project" value="InterPro"/>
</dbReference>
<dbReference type="Pfam" id="PF02720">
    <property type="entry name" value="DUF222"/>
    <property type="match status" value="1"/>
</dbReference>
<keyword evidence="3" id="KW-0540">Nuclease</keyword>
<dbReference type="InterPro" id="IPR002711">
    <property type="entry name" value="HNH"/>
</dbReference>
<comment type="caution">
    <text evidence="3">The sequence shown here is derived from an EMBL/GenBank/DDBJ whole genome shotgun (WGS) entry which is preliminary data.</text>
</comment>
<dbReference type="STRING" id="644548.SCNU_10636"/>
<proteinExistence type="inferred from homology"/>
<dbReference type="CDD" id="cd00085">
    <property type="entry name" value="HNHc"/>
    <property type="match status" value="1"/>
</dbReference>
<evidence type="ECO:0000313" key="3">
    <source>
        <dbReference type="EMBL" id="EGD54981.1"/>
    </source>
</evidence>
<accession>F1YJP9</accession>
<dbReference type="eggNOG" id="COG1403">
    <property type="taxonomic scope" value="Bacteria"/>
</dbReference>
<keyword evidence="3" id="KW-0378">Hydrolase</keyword>
<dbReference type="InterPro" id="IPR003615">
    <property type="entry name" value="HNH_nuc"/>
</dbReference>
<sequence>MTTADDIAAFNDRLIDDLSPPGTDSPGGEFAQLVAAPSRLGFDDGALLQTMVELTRTLNLVSIALSKVTVAAEEAGIPRRKGVKTGSDLLKELGVPPAVAHRFARAGRTAPQLPELSRLARIGGMPIEHLDAVGRGIAFVEKRIPLDTEAKSDLARRLAAQANPADVNRRARELAIEWSPEIDATDPGSLPIAENPELNEMTVVTGDDGRTAVTLDIDALTAEELQQVLDPLCRPVLQPDGSADPRPAGRRRSDAIAQVLHEYLSGRDRPTSAGGVLPHVTLIVPTRATTPPRSEDTWCEESSPVAMLGFTGPVSPTTAGLVLCEASMRKVVLDAQSAPIDVGREMRLVSVALRKALEARDRGCAFPGCGRPVSWTDAHHCVPWSDGGETSVDNCVLLCRMHHSKVHLTGWEVFIGHDRHPWFRAPADPDRPQRPREVLRSHARRTMTIAPTAAA</sequence>
<keyword evidence="3" id="KW-0255">Endonuclease</keyword>
<dbReference type="GO" id="GO:0003676">
    <property type="term" value="F:nucleic acid binding"/>
    <property type="evidence" value="ECO:0007669"/>
    <property type="project" value="InterPro"/>
</dbReference>
<evidence type="ECO:0000256" key="1">
    <source>
        <dbReference type="ARBA" id="ARBA00023450"/>
    </source>
</evidence>
<name>F1YJP9_9ACTN</name>
<dbReference type="EMBL" id="AEUD01000008">
    <property type="protein sequence ID" value="EGD54981.1"/>
    <property type="molecule type" value="Genomic_DNA"/>
</dbReference>